<protein>
    <submittedName>
        <fullName evidence="1">Uncharacterized protein</fullName>
    </submittedName>
</protein>
<proteinExistence type="predicted"/>
<dbReference type="InterPro" id="IPR021899">
    <property type="entry name" value="DUF3511"/>
</dbReference>
<sequence>MENCNRSSSHEKGEMMQMENYDLRCYSASIAERQQGPKDLKKGKSIFRFCTCKSWSFKGSEFQRKKRVATYKMYCVEGKAKGSLRRSFKWLKDKYSHVLYGSC</sequence>
<evidence type="ECO:0000313" key="1">
    <source>
        <dbReference type="EMBL" id="KAF7817371.1"/>
    </source>
</evidence>
<dbReference type="AlphaFoldDB" id="A0A834WFG4"/>
<dbReference type="PANTHER" id="PTHR33193">
    <property type="entry name" value="DOMAIN PROTEIN, PUTATIVE (DUF3511)-RELATED"/>
    <property type="match status" value="1"/>
</dbReference>
<keyword evidence="2" id="KW-1185">Reference proteome</keyword>
<dbReference type="PANTHER" id="PTHR33193:SF62">
    <property type="entry name" value="FAMILY ABC TRANSPORTER, PUTATIVE (DUF3511)-RELATED"/>
    <property type="match status" value="1"/>
</dbReference>
<name>A0A834WFG4_9FABA</name>
<organism evidence="1 2">
    <name type="scientific">Senna tora</name>
    <dbReference type="NCBI Taxonomy" id="362788"/>
    <lineage>
        <taxon>Eukaryota</taxon>
        <taxon>Viridiplantae</taxon>
        <taxon>Streptophyta</taxon>
        <taxon>Embryophyta</taxon>
        <taxon>Tracheophyta</taxon>
        <taxon>Spermatophyta</taxon>
        <taxon>Magnoliopsida</taxon>
        <taxon>eudicotyledons</taxon>
        <taxon>Gunneridae</taxon>
        <taxon>Pentapetalae</taxon>
        <taxon>rosids</taxon>
        <taxon>fabids</taxon>
        <taxon>Fabales</taxon>
        <taxon>Fabaceae</taxon>
        <taxon>Caesalpinioideae</taxon>
        <taxon>Cassia clade</taxon>
        <taxon>Senna</taxon>
    </lineage>
</organism>
<dbReference type="Proteomes" id="UP000634136">
    <property type="component" value="Unassembled WGS sequence"/>
</dbReference>
<dbReference type="Pfam" id="PF12023">
    <property type="entry name" value="DUF3511"/>
    <property type="match status" value="1"/>
</dbReference>
<comment type="caution">
    <text evidence="1">The sequence shown here is derived from an EMBL/GenBank/DDBJ whole genome shotgun (WGS) entry which is preliminary data.</text>
</comment>
<dbReference type="EMBL" id="JAAIUW010000009">
    <property type="protein sequence ID" value="KAF7817371.1"/>
    <property type="molecule type" value="Genomic_DNA"/>
</dbReference>
<dbReference type="OrthoDB" id="1655903at2759"/>
<accession>A0A834WFG4</accession>
<gene>
    <name evidence="1" type="ORF">G2W53_031340</name>
</gene>
<evidence type="ECO:0000313" key="2">
    <source>
        <dbReference type="Proteomes" id="UP000634136"/>
    </source>
</evidence>
<reference evidence="1" key="1">
    <citation type="submission" date="2020-09" db="EMBL/GenBank/DDBJ databases">
        <title>Genome-Enabled Discovery of Anthraquinone Biosynthesis in Senna tora.</title>
        <authorList>
            <person name="Kang S.-H."/>
            <person name="Pandey R.P."/>
            <person name="Lee C.-M."/>
            <person name="Sim J.-S."/>
            <person name="Jeong J.-T."/>
            <person name="Choi B.-S."/>
            <person name="Jung M."/>
            <person name="Ginzburg D."/>
            <person name="Zhao K."/>
            <person name="Won S.Y."/>
            <person name="Oh T.-J."/>
            <person name="Yu Y."/>
            <person name="Kim N.-H."/>
            <person name="Lee O.R."/>
            <person name="Lee T.-H."/>
            <person name="Bashyal P."/>
            <person name="Kim T.-S."/>
            <person name="Lee W.-H."/>
            <person name="Kawkins C."/>
            <person name="Kim C.-K."/>
            <person name="Kim J.S."/>
            <person name="Ahn B.O."/>
            <person name="Rhee S.Y."/>
            <person name="Sohng J.K."/>
        </authorList>
    </citation>
    <scope>NUCLEOTIDE SEQUENCE</scope>
    <source>
        <tissue evidence="1">Leaf</tissue>
    </source>
</reference>